<dbReference type="InterPro" id="IPR000866">
    <property type="entry name" value="AhpC/TSA"/>
</dbReference>
<protein>
    <recommendedName>
        <fullName evidence="1">Thioredoxin domain-containing protein</fullName>
    </recommendedName>
</protein>
<dbReference type="GO" id="GO:0016491">
    <property type="term" value="F:oxidoreductase activity"/>
    <property type="evidence" value="ECO:0007669"/>
    <property type="project" value="InterPro"/>
</dbReference>
<dbReference type="CDD" id="cd02966">
    <property type="entry name" value="TlpA_like_family"/>
    <property type="match status" value="1"/>
</dbReference>
<dbReference type="SUPFAM" id="SSF52833">
    <property type="entry name" value="Thioredoxin-like"/>
    <property type="match status" value="1"/>
</dbReference>
<dbReference type="PANTHER" id="PTHR42852:SF13">
    <property type="entry name" value="PROTEIN DIPZ"/>
    <property type="match status" value="1"/>
</dbReference>
<accession>A0A3B1ARD5</accession>
<dbReference type="InterPro" id="IPR050553">
    <property type="entry name" value="Thioredoxin_ResA/DsbE_sf"/>
</dbReference>
<evidence type="ECO:0000259" key="1">
    <source>
        <dbReference type="PROSITE" id="PS51352"/>
    </source>
</evidence>
<dbReference type="InterPro" id="IPR036249">
    <property type="entry name" value="Thioredoxin-like_sf"/>
</dbReference>
<dbReference type="EMBL" id="UOFY01000028">
    <property type="protein sequence ID" value="VAX08536.1"/>
    <property type="molecule type" value="Genomic_DNA"/>
</dbReference>
<dbReference type="PROSITE" id="PS00194">
    <property type="entry name" value="THIOREDOXIN_1"/>
    <property type="match status" value="1"/>
</dbReference>
<dbReference type="GO" id="GO:0016209">
    <property type="term" value="F:antioxidant activity"/>
    <property type="evidence" value="ECO:0007669"/>
    <property type="project" value="InterPro"/>
</dbReference>
<gene>
    <name evidence="2" type="ORF">MNBD_GAMMA25-808</name>
</gene>
<name>A0A3B1ARD5_9ZZZZ</name>
<proteinExistence type="predicted"/>
<dbReference type="PANTHER" id="PTHR42852">
    <property type="entry name" value="THIOL:DISULFIDE INTERCHANGE PROTEIN DSBE"/>
    <property type="match status" value="1"/>
</dbReference>
<dbReference type="AlphaFoldDB" id="A0A3B1ARD5"/>
<dbReference type="InterPro" id="IPR017937">
    <property type="entry name" value="Thioredoxin_CS"/>
</dbReference>
<dbReference type="PROSITE" id="PS51352">
    <property type="entry name" value="THIOREDOXIN_2"/>
    <property type="match status" value="1"/>
</dbReference>
<reference evidence="2" key="1">
    <citation type="submission" date="2018-06" db="EMBL/GenBank/DDBJ databases">
        <authorList>
            <person name="Zhirakovskaya E."/>
        </authorList>
    </citation>
    <scope>NUCLEOTIDE SEQUENCE</scope>
</reference>
<evidence type="ECO:0000313" key="2">
    <source>
        <dbReference type="EMBL" id="VAX08536.1"/>
    </source>
</evidence>
<sequence>MKLLTISRVMSVLLSLVALVACDATVSPPRSTVAGQFLPAFSILDHDNHSQVFTPPKTGVLVLNLWAIWCPPCREEMPGLQRLADSHDAADLQVIGLAIEEDAYLLDEYLRKYQISFSVKRMGREQAESILGLREYPLTLLLRPDGRILARLVGAFDWDDPAIRSLLQQLGQRQDVDSEAIDEVFRNNQKAQAAARRQM</sequence>
<organism evidence="2">
    <name type="scientific">hydrothermal vent metagenome</name>
    <dbReference type="NCBI Taxonomy" id="652676"/>
    <lineage>
        <taxon>unclassified sequences</taxon>
        <taxon>metagenomes</taxon>
        <taxon>ecological metagenomes</taxon>
    </lineage>
</organism>
<dbReference type="Gene3D" id="3.40.30.10">
    <property type="entry name" value="Glutaredoxin"/>
    <property type="match status" value="1"/>
</dbReference>
<dbReference type="Pfam" id="PF00578">
    <property type="entry name" value="AhpC-TSA"/>
    <property type="match status" value="1"/>
</dbReference>
<dbReference type="InterPro" id="IPR013766">
    <property type="entry name" value="Thioredoxin_domain"/>
</dbReference>
<feature type="domain" description="Thioredoxin" evidence="1">
    <location>
        <begin position="32"/>
        <end position="172"/>
    </location>
</feature>
<dbReference type="PROSITE" id="PS51257">
    <property type="entry name" value="PROKAR_LIPOPROTEIN"/>
    <property type="match status" value="1"/>
</dbReference>